<dbReference type="InterPro" id="IPR008685">
    <property type="entry name" value="Centromere_Mis12"/>
</dbReference>
<dbReference type="GO" id="GO:0051301">
    <property type="term" value="P:cell division"/>
    <property type="evidence" value="ECO:0007669"/>
    <property type="project" value="UniProtKB-KW"/>
</dbReference>
<keyword evidence="9" id="KW-0137">Centromere</keyword>
<dbReference type="AlphaFoldDB" id="A0A1V8T3H5"/>
<gene>
    <name evidence="10" type="ORF">B0A48_09906</name>
</gene>
<accession>A0A1V8T3H5</accession>
<dbReference type="GO" id="GO:0051382">
    <property type="term" value="P:kinetochore assembly"/>
    <property type="evidence" value="ECO:0007669"/>
    <property type="project" value="TreeGrafter"/>
</dbReference>
<name>A0A1V8T3H5_9PEZI</name>
<evidence type="ECO:0000313" key="10">
    <source>
        <dbReference type="EMBL" id="OQO05811.1"/>
    </source>
</evidence>
<dbReference type="EMBL" id="NAJO01000018">
    <property type="protein sequence ID" value="OQO05811.1"/>
    <property type="molecule type" value="Genomic_DNA"/>
</dbReference>
<evidence type="ECO:0000256" key="2">
    <source>
        <dbReference type="ARBA" id="ARBA00008643"/>
    </source>
</evidence>
<dbReference type="GO" id="GO:0000070">
    <property type="term" value="P:mitotic sister chromatid segregation"/>
    <property type="evidence" value="ECO:0007669"/>
    <property type="project" value="TreeGrafter"/>
</dbReference>
<dbReference type="Pfam" id="PF05859">
    <property type="entry name" value="Mis12"/>
    <property type="match status" value="1"/>
</dbReference>
<evidence type="ECO:0000256" key="3">
    <source>
        <dbReference type="ARBA" id="ARBA00022454"/>
    </source>
</evidence>
<evidence type="ECO:0000256" key="4">
    <source>
        <dbReference type="ARBA" id="ARBA00022618"/>
    </source>
</evidence>
<evidence type="ECO:0000256" key="7">
    <source>
        <dbReference type="ARBA" id="ARBA00023054"/>
    </source>
</evidence>
<comment type="similarity">
    <text evidence="2">Belongs to the mis12 family.</text>
</comment>
<evidence type="ECO:0000256" key="8">
    <source>
        <dbReference type="ARBA" id="ARBA00023306"/>
    </source>
</evidence>
<reference evidence="11" key="1">
    <citation type="submission" date="2017-03" db="EMBL/GenBank/DDBJ databases">
        <title>Genomes of endolithic fungi from Antarctica.</title>
        <authorList>
            <person name="Coleine C."/>
            <person name="Masonjones S."/>
            <person name="Stajich J.E."/>
        </authorList>
    </citation>
    <scope>NUCLEOTIDE SEQUENCE [LARGE SCALE GENOMIC DNA]</scope>
    <source>
        <strain evidence="11">CCFEE 5527</strain>
    </source>
</reference>
<evidence type="ECO:0000256" key="1">
    <source>
        <dbReference type="ARBA" id="ARBA00004629"/>
    </source>
</evidence>
<keyword evidence="5" id="KW-0498">Mitosis</keyword>
<evidence type="ECO:0000256" key="5">
    <source>
        <dbReference type="ARBA" id="ARBA00022776"/>
    </source>
</evidence>
<proteinExistence type="inferred from homology"/>
<protein>
    <submittedName>
        <fullName evidence="10">Uncharacterized protein</fullName>
    </submittedName>
</protein>
<dbReference type="PANTHER" id="PTHR14527">
    <property type="entry name" value="PROTEIN MIS12 HOMOLOG"/>
    <property type="match status" value="1"/>
</dbReference>
<dbReference type="GO" id="GO:0000444">
    <property type="term" value="C:MIS12/MIND type complex"/>
    <property type="evidence" value="ECO:0007669"/>
    <property type="project" value="TreeGrafter"/>
</dbReference>
<keyword evidence="11" id="KW-1185">Reference proteome</keyword>
<dbReference type="OrthoDB" id="1884855at2759"/>
<dbReference type="GO" id="GO:0005634">
    <property type="term" value="C:nucleus"/>
    <property type="evidence" value="ECO:0007669"/>
    <property type="project" value="InterPro"/>
</dbReference>
<dbReference type="InParanoid" id="A0A1V8T3H5"/>
<keyword evidence="6" id="KW-0995">Kinetochore</keyword>
<evidence type="ECO:0000313" key="11">
    <source>
        <dbReference type="Proteomes" id="UP000192596"/>
    </source>
</evidence>
<evidence type="ECO:0000256" key="6">
    <source>
        <dbReference type="ARBA" id="ARBA00022838"/>
    </source>
</evidence>
<dbReference type="Proteomes" id="UP000192596">
    <property type="component" value="Unassembled WGS sequence"/>
</dbReference>
<keyword evidence="4" id="KW-0132">Cell division</keyword>
<keyword evidence="8" id="KW-0131">Cell cycle</keyword>
<comment type="subcellular location">
    <subcellularLocation>
        <location evidence="1">Chromosome</location>
        <location evidence="1">Centromere</location>
        <location evidence="1">Kinetochore</location>
    </subcellularLocation>
</comment>
<dbReference type="PANTHER" id="PTHR14527:SF2">
    <property type="entry name" value="PROTEIN MIS12 HOMOLOG"/>
    <property type="match status" value="1"/>
</dbReference>
<sequence>MAATSQETTALLTEHFRYTPLTLLDDVINTVNELVFRAINAIESGFQHASPESLGFRLSPSEILTPEASQDVLLEQKQTEVDSGIIKLESLLNAIVDKDFDKFEIYALRNILAIGHEEDGDLARWVQLEHYRHLDLQADSKTSGLTPEALQLQRRQVQETAKLNAMLKAEEASNAAVLAQLKQLLGQSETPVTEQKGEAPYAFLSQSPHTSTASQPLTENLQYLATQFPALRQLLGQLKEALATLPNARQARQDQDSAETRRARYVDAQARRALQRRGLGDTAEQRTKIGGRKIGVDELSALEGLVQALGGADRQHAGSTMDEI</sequence>
<keyword evidence="3" id="KW-0158">Chromosome</keyword>
<dbReference type="FunCoup" id="A0A1V8T3H5">
    <property type="interactions" value="62"/>
</dbReference>
<keyword evidence="7" id="KW-0175">Coiled coil</keyword>
<comment type="caution">
    <text evidence="10">The sequence shown here is derived from an EMBL/GenBank/DDBJ whole genome shotgun (WGS) entry which is preliminary data.</text>
</comment>
<evidence type="ECO:0000256" key="9">
    <source>
        <dbReference type="ARBA" id="ARBA00023328"/>
    </source>
</evidence>
<organism evidence="10 11">
    <name type="scientific">Cryoendolithus antarcticus</name>
    <dbReference type="NCBI Taxonomy" id="1507870"/>
    <lineage>
        <taxon>Eukaryota</taxon>
        <taxon>Fungi</taxon>
        <taxon>Dikarya</taxon>
        <taxon>Ascomycota</taxon>
        <taxon>Pezizomycotina</taxon>
        <taxon>Dothideomycetes</taxon>
        <taxon>Dothideomycetidae</taxon>
        <taxon>Cladosporiales</taxon>
        <taxon>Cladosporiaceae</taxon>
        <taxon>Cryoendolithus</taxon>
    </lineage>
</organism>